<keyword evidence="3 6" id="KW-1133">Transmembrane helix</keyword>
<evidence type="ECO:0000313" key="8">
    <source>
        <dbReference type="Proteomes" id="UP000186601"/>
    </source>
</evidence>
<feature type="compositionally biased region" description="Acidic residues" evidence="5">
    <location>
        <begin position="194"/>
        <end position="205"/>
    </location>
</feature>
<dbReference type="InterPro" id="IPR008521">
    <property type="entry name" value="Mg_trans_NIPA"/>
</dbReference>
<feature type="transmembrane region" description="Helical" evidence="6">
    <location>
        <begin position="20"/>
        <end position="38"/>
    </location>
</feature>
<feature type="transmembrane region" description="Helical" evidence="6">
    <location>
        <begin position="58"/>
        <end position="78"/>
    </location>
</feature>
<evidence type="ECO:0000256" key="3">
    <source>
        <dbReference type="ARBA" id="ARBA00022989"/>
    </source>
</evidence>
<evidence type="ECO:0000256" key="5">
    <source>
        <dbReference type="SAM" id="MobiDB-lite"/>
    </source>
</evidence>
<evidence type="ECO:0000256" key="1">
    <source>
        <dbReference type="ARBA" id="ARBA00004141"/>
    </source>
</evidence>
<evidence type="ECO:0000256" key="6">
    <source>
        <dbReference type="SAM" id="Phobius"/>
    </source>
</evidence>
<comment type="caution">
    <text evidence="7">The sequence shown here is derived from an EMBL/GenBank/DDBJ whole genome shotgun (WGS) entry which is preliminary data.</text>
</comment>
<gene>
    <name evidence="7" type="ORF">PHLCEN_2v2668</name>
</gene>
<protein>
    <recommendedName>
        <fullName evidence="9">DUF803-domain-containing protein</fullName>
    </recommendedName>
</protein>
<evidence type="ECO:0000256" key="4">
    <source>
        <dbReference type="ARBA" id="ARBA00023136"/>
    </source>
</evidence>
<comment type="subcellular location">
    <subcellularLocation>
        <location evidence="1">Membrane</location>
        <topology evidence="1">Multi-pass membrane protein</topology>
    </subcellularLocation>
</comment>
<accession>A0A2R6RIH0</accession>
<feature type="transmembrane region" description="Helical" evidence="6">
    <location>
        <begin position="84"/>
        <end position="103"/>
    </location>
</feature>
<dbReference type="EMBL" id="MLYV02000251">
    <property type="protein sequence ID" value="PSS29827.1"/>
    <property type="molecule type" value="Genomic_DNA"/>
</dbReference>
<dbReference type="GO" id="GO:0016020">
    <property type="term" value="C:membrane"/>
    <property type="evidence" value="ECO:0007669"/>
    <property type="project" value="UniProtKB-SubCell"/>
</dbReference>
<dbReference type="AlphaFoldDB" id="A0A2R6RIH0"/>
<proteinExistence type="predicted"/>
<evidence type="ECO:0000313" key="7">
    <source>
        <dbReference type="EMBL" id="PSS29827.1"/>
    </source>
</evidence>
<dbReference type="Pfam" id="PF05653">
    <property type="entry name" value="Mg_trans_NIPA"/>
    <property type="match status" value="1"/>
</dbReference>
<keyword evidence="8" id="KW-1185">Reference proteome</keyword>
<dbReference type="Proteomes" id="UP000186601">
    <property type="component" value="Unassembled WGS sequence"/>
</dbReference>
<dbReference type="GO" id="GO:0015095">
    <property type="term" value="F:magnesium ion transmembrane transporter activity"/>
    <property type="evidence" value="ECO:0007669"/>
    <property type="project" value="InterPro"/>
</dbReference>
<dbReference type="PANTHER" id="PTHR12570:SF85">
    <property type="entry name" value="DUF803 DOMAIN MEMBRANE PROTEIN (AFU_ORTHOLOGUE AFUA_1G15880)"/>
    <property type="match status" value="1"/>
</dbReference>
<keyword evidence="4 6" id="KW-0472">Membrane</keyword>
<sequence>MAIKGFGIAVKLTLGGSNQFTHPSTYVFSIVLITCILVQMNYFNKALDTFSTNVVNPLYYVGFSTATLVASVILFQGFNTDNPAGSISLLAGFVITFLGVHLLEISRKPAPVHVANGHSALEGGLMNPRLSIQGRMSIDGWNGAAGTHIGGGPPPPGGHVRRGSGYRNQNATLFNAYEEDDGLDSVGLERLQEAEAEEDYDDEIDERTLLRSSGHRHHRDGSRSTSHSPRGSPGDTRSPH</sequence>
<name>A0A2R6RIH0_9APHY</name>
<keyword evidence="2 6" id="KW-0812">Transmembrane</keyword>
<evidence type="ECO:0008006" key="9">
    <source>
        <dbReference type="Google" id="ProtNLM"/>
    </source>
</evidence>
<feature type="region of interest" description="Disordered" evidence="5">
    <location>
        <begin position="194"/>
        <end position="240"/>
    </location>
</feature>
<dbReference type="PANTHER" id="PTHR12570">
    <property type="match status" value="1"/>
</dbReference>
<organism evidence="7 8">
    <name type="scientific">Hermanssonia centrifuga</name>
    <dbReference type="NCBI Taxonomy" id="98765"/>
    <lineage>
        <taxon>Eukaryota</taxon>
        <taxon>Fungi</taxon>
        <taxon>Dikarya</taxon>
        <taxon>Basidiomycota</taxon>
        <taxon>Agaricomycotina</taxon>
        <taxon>Agaricomycetes</taxon>
        <taxon>Polyporales</taxon>
        <taxon>Meruliaceae</taxon>
        <taxon>Hermanssonia</taxon>
    </lineage>
</organism>
<evidence type="ECO:0000256" key="2">
    <source>
        <dbReference type="ARBA" id="ARBA00022692"/>
    </source>
</evidence>
<feature type="region of interest" description="Disordered" evidence="5">
    <location>
        <begin position="145"/>
        <end position="166"/>
    </location>
</feature>
<dbReference type="OrthoDB" id="6428174at2759"/>
<reference evidence="7 8" key="1">
    <citation type="submission" date="2018-02" db="EMBL/GenBank/DDBJ databases">
        <title>Genome sequence of the basidiomycete white-rot fungus Phlebia centrifuga.</title>
        <authorList>
            <person name="Granchi Z."/>
            <person name="Peng M."/>
            <person name="de Vries R.P."/>
            <person name="Hilden K."/>
            <person name="Makela M.R."/>
            <person name="Grigoriev I."/>
            <person name="Riley R."/>
        </authorList>
    </citation>
    <scope>NUCLEOTIDE SEQUENCE [LARGE SCALE GENOMIC DNA]</scope>
    <source>
        <strain evidence="7 8">FBCC195</strain>
    </source>
</reference>